<evidence type="ECO:0000256" key="2">
    <source>
        <dbReference type="ARBA" id="ARBA00022777"/>
    </source>
</evidence>
<dbReference type="InterPro" id="IPR018485">
    <property type="entry name" value="FGGY_C"/>
</dbReference>
<dbReference type="PANTHER" id="PTHR43095:SF5">
    <property type="entry name" value="XYLULOSE KINASE"/>
    <property type="match status" value="1"/>
</dbReference>
<reference evidence="6 7" key="1">
    <citation type="journal article" date="2014" name="PLoS Genet.">
        <title>Phylogenetically driven sequencing of extremely halophilic archaea reveals strategies for static and dynamic osmo-response.</title>
        <authorList>
            <person name="Becker E.A."/>
            <person name="Seitzer P.M."/>
            <person name="Tritt A."/>
            <person name="Larsen D."/>
            <person name="Krusor M."/>
            <person name="Yao A.I."/>
            <person name="Wu D."/>
            <person name="Madern D."/>
            <person name="Eisen J.A."/>
            <person name="Darling A.E."/>
            <person name="Facciotti M.T."/>
        </authorList>
    </citation>
    <scope>NUCLEOTIDE SEQUENCE [LARGE SCALE GENOMIC DNA]</scope>
    <source>
        <strain evidence="6 7">DSM 18795</strain>
    </source>
</reference>
<dbReference type="EMBL" id="AOIA01000084">
    <property type="protein sequence ID" value="ELY61521.1"/>
    <property type="molecule type" value="Genomic_DNA"/>
</dbReference>
<feature type="domain" description="Carbohydrate kinase FGGY N-terminal" evidence="4">
    <location>
        <begin position="3"/>
        <end position="116"/>
    </location>
</feature>
<proteinExistence type="inferred from homology"/>
<dbReference type="Proteomes" id="UP000011531">
    <property type="component" value="Unassembled WGS sequence"/>
</dbReference>
<evidence type="ECO:0000313" key="6">
    <source>
        <dbReference type="EMBL" id="ELY61521.1"/>
    </source>
</evidence>
<dbReference type="Gene3D" id="3.30.420.40">
    <property type="match status" value="2"/>
</dbReference>
<feature type="domain" description="Carbohydrate kinase FGGY C-terminal" evidence="5">
    <location>
        <begin position="125"/>
        <end position="308"/>
    </location>
</feature>
<comment type="similarity">
    <text evidence="3">Belongs to the FGGY kinase family.</text>
</comment>
<keyword evidence="2 3" id="KW-0418">Kinase</keyword>
<dbReference type="InterPro" id="IPR018484">
    <property type="entry name" value="FGGY_N"/>
</dbReference>
<comment type="caution">
    <text evidence="6">The sequence shown here is derived from an EMBL/GenBank/DDBJ whole genome shotgun (WGS) entry which is preliminary data.</text>
</comment>
<dbReference type="PANTHER" id="PTHR43095">
    <property type="entry name" value="SUGAR KINASE"/>
    <property type="match status" value="1"/>
</dbReference>
<keyword evidence="1 3" id="KW-0808">Transferase</keyword>
<gene>
    <name evidence="6" type="ORF">C492_09385</name>
</gene>
<evidence type="ECO:0000256" key="1">
    <source>
        <dbReference type="ARBA" id="ARBA00022679"/>
    </source>
</evidence>
<name>L9XJE8_9EURY</name>
<keyword evidence="7" id="KW-1185">Reference proteome</keyword>
<dbReference type="PROSITE" id="PS00445">
    <property type="entry name" value="FGGY_KINASES_2"/>
    <property type="match status" value="1"/>
</dbReference>
<evidence type="ECO:0000256" key="3">
    <source>
        <dbReference type="RuleBase" id="RU003733"/>
    </source>
</evidence>
<evidence type="ECO:0000259" key="4">
    <source>
        <dbReference type="Pfam" id="PF00370"/>
    </source>
</evidence>
<dbReference type="GO" id="GO:0016301">
    <property type="term" value="F:kinase activity"/>
    <property type="evidence" value="ECO:0007669"/>
    <property type="project" value="UniProtKB-KW"/>
</dbReference>
<sequence length="370" mass="39512">MCLPLLTWFAEHNPETLTDATTAFSCKDWLVYQLTGIRGTDCTEATVPFLDRETSEFNPAVFEQADIPTYSDLVPEIRAGSDIVGHLTSDAASETGLPEGTPVVAGMIDVAASAIGAGAVSKGDAAVSLGTSLFTQTIADSPGETDAGIGMMFGIEDRWTSAVGSNAGTPSLEWVCEELVETDSISSLEPIAASAPPGSEGVFYLPYLSTTGERGPFTDPNARAGFVGLDPTHTQEHLIRSVYEGLSLAVRDCLTELPADPERVFLTGGGAQSAFWCELLADCLGIELVVPQNDYPAVKGVVSLLAVALGIVPTLEEGDRQLAGKRDTYAPDPEIAEVYNEIYSVYRHTRQQMESVWQEHAQLRSTIKTD</sequence>
<organism evidence="6 7">
    <name type="scientific">Natronococcus jeotgali DSM 18795</name>
    <dbReference type="NCBI Taxonomy" id="1227498"/>
    <lineage>
        <taxon>Archaea</taxon>
        <taxon>Methanobacteriati</taxon>
        <taxon>Methanobacteriota</taxon>
        <taxon>Stenosarchaea group</taxon>
        <taxon>Halobacteria</taxon>
        <taxon>Halobacteriales</taxon>
        <taxon>Natrialbaceae</taxon>
        <taxon>Natronococcus</taxon>
    </lineage>
</organism>
<evidence type="ECO:0000313" key="7">
    <source>
        <dbReference type="Proteomes" id="UP000011531"/>
    </source>
</evidence>
<accession>L9XJE8</accession>
<dbReference type="STRING" id="1227498.C492_09385"/>
<dbReference type="AlphaFoldDB" id="L9XJE8"/>
<protein>
    <submittedName>
        <fullName evidence="6">Sugar kinase</fullName>
    </submittedName>
</protein>
<dbReference type="GO" id="GO:0005975">
    <property type="term" value="P:carbohydrate metabolic process"/>
    <property type="evidence" value="ECO:0007669"/>
    <property type="project" value="InterPro"/>
</dbReference>
<evidence type="ECO:0000259" key="5">
    <source>
        <dbReference type="Pfam" id="PF02782"/>
    </source>
</evidence>
<dbReference type="InterPro" id="IPR050406">
    <property type="entry name" value="FGGY_Carb_Kinase"/>
</dbReference>
<dbReference type="SUPFAM" id="SSF53067">
    <property type="entry name" value="Actin-like ATPase domain"/>
    <property type="match status" value="2"/>
</dbReference>
<dbReference type="Pfam" id="PF00370">
    <property type="entry name" value="FGGY_N"/>
    <property type="match status" value="1"/>
</dbReference>
<dbReference type="InterPro" id="IPR043129">
    <property type="entry name" value="ATPase_NBD"/>
</dbReference>
<dbReference type="GO" id="GO:0016773">
    <property type="term" value="F:phosphotransferase activity, alcohol group as acceptor"/>
    <property type="evidence" value="ECO:0007669"/>
    <property type="project" value="InterPro"/>
</dbReference>
<dbReference type="InterPro" id="IPR018483">
    <property type="entry name" value="Carb_kinase_FGGY_CS"/>
</dbReference>
<dbReference type="PATRIC" id="fig|1227498.3.peg.1829"/>
<dbReference type="Pfam" id="PF02782">
    <property type="entry name" value="FGGY_C"/>
    <property type="match status" value="1"/>
</dbReference>